<reference evidence="7 10" key="3">
    <citation type="journal article" date="2017" name="Nat. Microbiol.">
        <title>Natural product diversity associated with the nematode symbionts Photorhabdus and Xenorhabdus.</title>
        <authorList>
            <person name="Tobias N.J."/>
            <person name="Wolff H."/>
            <person name="Djahanschiri B."/>
            <person name="Grundmann F."/>
            <person name="Kronenwerth M."/>
            <person name="Shi Y.M."/>
            <person name="Simonyi S."/>
            <person name="Grun P."/>
            <person name="Shapiro-Ilan D."/>
            <person name="Pidot S.J."/>
            <person name="Stinear T.P."/>
            <person name="Ebersberger I."/>
            <person name="Bode H.B."/>
        </authorList>
    </citation>
    <scope>NUCLEOTIDE SEQUENCE [LARGE SCALE GENOMIC DNA]</scope>
    <source>
        <strain evidence="7 10">DSM 16336</strain>
    </source>
</reference>
<dbReference type="AlphaFoldDB" id="A0A1N6MR11"/>
<evidence type="ECO:0000313" key="8">
    <source>
        <dbReference type="EMBL" id="SIP71204.1"/>
    </source>
</evidence>
<dbReference type="Gene3D" id="3.40.50.1390">
    <property type="entry name" value="Resolvase, N-terminal catalytic domain"/>
    <property type="match status" value="1"/>
</dbReference>
<evidence type="ECO:0000256" key="3">
    <source>
        <dbReference type="ARBA" id="ARBA00023172"/>
    </source>
</evidence>
<dbReference type="Proteomes" id="UP000196435">
    <property type="component" value="Unassembled WGS sequence"/>
</dbReference>
<dbReference type="GO" id="GO:0015074">
    <property type="term" value="P:DNA integration"/>
    <property type="evidence" value="ECO:0007669"/>
    <property type="project" value="UniProtKB-KW"/>
</dbReference>
<organism evidence="8 9">
    <name type="scientific">Xenorhabdus innexi</name>
    <dbReference type="NCBI Taxonomy" id="290109"/>
    <lineage>
        <taxon>Bacteria</taxon>
        <taxon>Pseudomonadati</taxon>
        <taxon>Pseudomonadota</taxon>
        <taxon>Gammaproteobacteria</taxon>
        <taxon>Enterobacterales</taxon>
        <taxon>Morganellaceae</taxon>
        <taxon>Xenorhabdus</taxon>
    </lineage>
</organism>
<keyword evidence="10" id="KW-1185">Reference proteome</keyword>
<keyword evidence="2" id="KW-0238">DNA-binding</keyword>
<evidence type="ECO:0000256" key="5">
    <source>
        <dbReference type="PROSITE-ProRule" id="PRU10137"/>
    </source>
</evidence>
<dbReference type="PROSITE" id="PS51736">
    <property type="entry name" value="RECOMBINASES_3"/>
    <property type="match status" value="1"/>
</dbReference>
<evidence type="ECO:0000313" key="7">
    <source>
        <dbReference type="EMBL" id="PHM24107.1"/>
    </source>
</evidence>
<accession>A0A1N6MR11</accession>
<sequence length="90" mass="10490">MKQIYIPHPFYALNIPCSRLLKMTYCRVSTLEQMEQTTENLRREIKVAGFNIQTHRVMEENISGAVTAYERPVFNRLLDRMEGGDILVVT</sequence>
<dbReference type="EMBL" id="NIBU01000146">
    <property type="protein sequence ID" value="PHM24107.1"/>
    <property type="molecule type" value="Genomic_DNA"/>
</dbReference>
<dbReference type="EMBL" id="FTLG01000013">
    <property type="protein sequence ID" value="SIP71204.1"/>
    <property type="molecule type" value="Genomic_DNA"/>
</dbReference>
<reference evidence="8" key="2">
    <citation type="submission" date="2016-12" db="EMBL/GenBank/DDBJ databases">
        <authorList>
            <person name="Song W.-J."/>
            <person name="Kurnit D.M."/>
        </authorList>
    </citation>
    <scope>NUCLEOTIDE SEQUENCE [LARGE SCALE GENOMIC DNA]</scope>
    <source>
        <strain evidence="8">HGB1681</strain>
    </source>
</reference>
<evidence type="ECO:0000256" key="4">
    <source>
        <dbReference type="PIRSR" id="PIRSR606118-50"/>
    </source>
</evidence>
<feature type="active site" description="O-(5'-phospho-DNA)-serine intermediate" evidence="4 5">
    <location>
        <position position="29"/>
    </location>
</feature>
<evidence type="ECO:0000259" key="6">
    <source>
        <dbReference type="PROSITE" id="PS51736"/>
    </source>
</evidence>
<name>A0A1N6MR11_9GAMM</name>
<feature type="domain" description="Resolvase/invertase-type recombinase catalytic" evidence="6">
    <location>
        <begin position="21"/>
        <end position="90"/>
    </location>
</feature>
<dbReference type="GO" id="GO:0000150">
    <property type="term" value="F:DNA strand exchange activity"/>
    <property type="evidence" value="ECO:0007669"/>
    <property type="project" value="InterPro"/>
</dbReference>
<keyword evidence="3" id="KW-0233">DNA recombination</keyword>
<evidence type="ECO:0000313" key="10">
    <source>
        <dbReference type="Proteomes" id="UP000224871"/>
    </source>
</evidence>
<dbReference type="GO" id="GO:0003677">
    <property type="term" value="F:DNA binding"/>
    <property type="evidence" value="ECO:0007669"/>
    <property type="project" value="UniProtKB-KW"/>
</dbReference>
<gene>
    <name evidence="7" type="ORF">Xinn_04086</name>
    <name evidence="8" type="ORF">XIS1_110003</name>
</gene>
<keyword evidence="1" id="KW-0229">DNA integration</keyword>
<protein>
    <submittedName>
        <fullName evidence="7">Resolvase</fullName>
    </submittedName>
</protein>
<reference evidence="9" key="1">
    <citation type="submission" date="2016-12" db="EMBL/GenBank/DDBJ databases">
        <authorList>
            <person name="Gaudriault S."/>
        </authorList>
    </citation>
    <scope>NUCLEOTIDE SEQUENCE [LARGE SCALE GENOMIC DNA]</scope>
    <source>
        <strain evidence="9">HGB1681 (deposited as PTA-6826 in the American Type Culture Collection)</strain>
    </source>
</reference>
<dbReference type="InterPro" id="IPR006119">
    <property type="entry name" value="Resolv_N"/>
</dbReference>
<proteinExistence type="predicted"/>
<dbReference type="SUPFAM" id="SSF53041">
    <property type="entry name" value="Resolvase-like"/>
    <property type="match status" value="1"/>
</dbReference>
<evidence type="ECO:0000256" key="1">
    <source>
        <dbReference type="ARBA" id="ARBA00022908"/>
    </source>
</evidence>
<dbReference type="Proteomes" id="UP000224871">
    <property type="component" value="Unassembled WGS sequence"/>
</dbReference>
<dbReference type="InterPro" id="IPR006118">
    <property type="entry name" value="Recombinase_CS"/>
</dbReference>
<dbReference type="InterPro" id="IPR036162">
    <property type="entry name" value="Resolvase-like_N_sf"/>
</dbReference>
<evidence type="ECO:0000256" key="2">
    <source>
        <dbReference type="ARBA" id="ARBA00023125"/>
    </source>
</evidence>
<dbReference type="PROSITE" id="PS00397">
    <property type="entry name" value="RECOMBINASES_1"/>
    <property type="match status" value="1"/>
</dbReference>
<dbReference type="Pfam" id="PF00239">
    <property type="entry name" value="Resolvase"/>
    <property type="match status" value="1"/>
</dbReference>
<evidence type="ECO:0000313" key="9">
    <source>
        <dbReference type="Proteomes" id="UP000196435"/>
    </source>
</evidence>